<feature type="transmembrane region" description="Helical" evidence="1">
    <location>
        <begin position="20"/>
        <end position="38"/>
    </location>
</feature>
<dbReference type="InterPro" id="IPR012495">
    <property type="entry name" value="TadE-like_dom"/>
</dbReference>
<protein>
    <submittedName>
        <fullName evidence="3">TadE-like protein</fullName>
    </submittedName>
</protein>
<keyword evidence="4" id="KW-1185">Reference proteome</keyword>
<keyword evidence="1" id="KW-0472">Membrane</keyword>
<dbReference type="AlphaFoldDB" id="A0AA86L1U1"/>
<proteinExistence type="predicted"/>
<evidence type="ECO:0000259" key="2">
    <source>
        <dbReference type="Pfam" id="PF07811"/>
    </source>
</evidence>
<feature type="domain" description="TadE-like" evidence="2">
    <location>
        <begin position="17"/>
        <end position="59"/>
    </location>
</feature>
<evidence type="ECO:0000256" key="1">
    <source>
        <dbReference type="SAM" id="Phobius"/>
    </source>
</evidence>
<dbReference type="KEGG" id="sgi:SGRAN_0766"/>
<organism evidence="3 4">
    <name type="scientific">Sphingopyxis granuli</name>
    <dbReference type="NCBI Taxonomy" id="267128"/>
    <lineage>
        <taxon>Bacteria</taxon>
        <taxon>Pseudomonadati</taxon>
        <taxon>Pseudomonadota</taxon>
        <taxon>Alphaproteobacteria</taxon>
        <taxon>Sphingomonadales</taxon>
        <taxon>Sphingomonadaceae</taxon>
        <taxon>Sphingopyxis</taxon>
    </lineage>
</organism>
<keyword evidence="1" id="KW-0812">Transmembrane</keyword>
<name>A0AA86L1U1_9SPHN</name>
<accession>A0AA86L1U1</accession>
<dbReference type="Proteomes" id="UP000058599">
    <property type="component" value="Chromosome"/>
</dbReference>
<reference evidence="3 4" key="1">
    <citation type="journal article" date="2016" name="BMC Genomics">
        <title>Genomic analysis of the nitrate-respiring Sphingopyxis granuli (formerly Sphingomonas macrogoltabida) strain TFA.</title>
        <authorList>
            <person name="Garcia-Romero I."/>
            <person name="Perez-Pulido A.J."/>
            <person name="Gonzalez-Flores Y.E."/>
            <person name="Reyes-Ramirez F."/>
            <person name="Santero E."/>
            <person name="Floriano B."/>
        </authorList>
    </citation>
    <scope>NUCLEOTIDE SEQUENCE [LARGE SCALE GENOMIC DNA]</scope>
    <source>
        <strain evidence="3 4">TFA</strain>
    </source>
</reference>
<gene>
    <name evidence="3" type="ORF">SGRAN_0766</name>
</gene>
<sequence>MSRRRALIRRLRSDRRGVALVEFALTAPLFLLILMGIFDFCWQMYAQQVLQGAVAKAGRDSTLELYSSDQSALDARVKEQVQQVFAGADVKFTRRAYDEFSKLNVPRRYYDTNKNGYLDAEDCFEDGGKAGNGGADDVVLYTVTMRFDRVLPVWKMLGQSPYSTLSAVTILRNQPFANGSDITPDSCLK</sequence>
<dbReference type="Pfam" id="PF07811">
    <property type="entry name" value="TadE"/>
    <property type="match status" value="1"/>
</dbReference>
<dbReference type="EMBL" id="CP012199">
    <property type="protein sequence ID" value="AMG73161.1"/>
    <property type="molecule type" value="Genomic_DNA"/>
</dbReference>
<keyword evidence="1" id="KW-1133">Transmembrane helix</keyword>
<evidence type="ECO:0000313" key="3">
    <source>
        <dbReference type="EMBL" id="AMG73161.1"/>
    </source>
</evidence>
<evidence type="ECO:0000313" key="4">
    <source>
        <dbReference type="Proteomes" id="UP000058599"/>
    </source>
</evidence>
<dbReference type="RefSeq" id="WP_067180713.1">
    <property type="nucleotide sequence ID" value="NZ_CP012199.1"/>
</dbReference>